<keyword evidence="4" id="KW-1133">Transmembrane helix</keyword>
<sequence length="214" mass="24618">MGSHMRVLFLLMCLFGFSNGMHTLCFMAAKVSLNVCALIIIHLYDLICEGSWEDKEACIYCTDFVMAIGIIFLNMMHHIHMLFFFWSFVHVYGNNWLSVADLIILRQLRFFSGNAIFSMATMEELAPLDDRCAICWENMYTAYKLPCGHLFQNSCLPAVSNTNRAPLNYHSHLFHFHGTLKVIHFLYARLPVIPLVSHTRPKPGLRLKCMSGLF</sequence>
<evidence type="ECO:0000313" key="6">
    <source>
        <dbReference type="Ensembl" id="ENSCCRP00015076100.1"/>
    </source>
</evidence>
<dbReference type="PANTHER" id="PTHR15067:SF5">
    <property type="entry name" value="E3 UBIQUITIN-PROTEIN LIGASE AMFR"/>
    <property type="match status" value="1"/>
</dbReference>
<dbReference type="AlphaFoldDB" id="A0A8C1X3A2"/>
<organism evidence="6 7">
    <name type="scientific">Cyprinus carpio</name>
    <name type="common">Common carp</name>
    <dbReference type="NCBI Taxonomy" id="7962"/>
    <lineage>
        <taxon>Eukaryota</taxon>
        <taxon>Metazoa</taxon>
        <taxon>Chordata</taxon>
        <taxon>Craniata</taxon>
        <taxon>Vertebrata</taxon>
        <taxon>Euteleostomi</taxon>
        <taxon>Actinopterygii</taxon>
        <taxon>Neopterygii</taxon>
        <taxon>Teleostei</taxon>
        <taxon>Ostariophysi</taxon>
        <taxon>Cypriniformes</taxon>
        <taxon>Cyprinidae</taxon>
        <taxon>Cyprininae</taxon>
        <taxon>Cyprinus</taxon>
    </lineage>
</organism>
<keyword evidence="3" id="KW-0862">Zinc</keyword>
<dbReference type="PANTHER" id="PTHR15067">
    <property type="entry name" value="E3 UBIQUITIN-PROTEIN LIGASE RNF8"/>
    <property type="match status" value="1"/>
</dbReference>
<evidence type="ECO:0008006" key="8">
    <source>
        <dbReference type="Google" id="ProtNLM"/>
    </source>
</evidence>
<dbReference type="InterPro" id="IPR013083">
    <property type="entry name" value="Znf_RING/FYVE/PHD"/>
</dbReference>
<dbReference type="Proteomes" id="UP000694700">
    <property type="component" value="Unplaced"/>
</dbReference>
<keyword evidence="4" id="KW-0812">Transmembrane</keyword>
<feature type="chain" id="PRO_5045275417" description="RING-type domain-containing protein" evidence="5">
    <location>
        <begin position="21"/>
        <end position="214"/>
    </location>
</feature>
<name>A0A8C1X3A2_CYPCA</name>
<dbReference type="GO" id="GO:0006511">
    <property type="term" value="P:ubiquitin-dependent protein catabolic process"/>
    <property type="evidence" value="ECO:0007669"/>
    <property type="project" value="TreeGrafter"/>
</dbReference>
<dbReference type="GO" id="GO:0005829">
    <property type="term" value="C:cytosol"/>
    <property type="evidence" value="ECO:0007669"/>
    <property type="project" value="TreeGrafter"/>
</dbReference>
<dbReference type="GO" id="GO:0008270">
    <property type="term" value="F:zinc ion binding"/>
    <property type="evidence" value="ECO:0007669"/>
    <property type="project" value="UniProtKB-KW"/>
</dbReference>
<dbReference type="Gene3D" id="3.30.40.10">
    <property type="entry name" value="Zinc/RING finger domain, C3HC4 (zinc finger)"/>
    <property type="match status" value="1"/>
</dbReference>
<keyword evidence="1" id="KW-0479">Metal-binding</keyword>
<feature type="signal peptide" evidence="5">
    <location>
        <begin position="1"/>
        <end position="20"/>
    </location>
</feature>
<dbReference type="GO" id="GO:0000151">
    <property type="term" value="C:ubiquitin ligase complex"/>
    <property type="evidence" value="ECO:0007669"/>
    <property type="project" value="TreeGrafter"/>
</dbReference>
<evidence type="ECO:0000256" key="1">
    <source>
        <dbReference type="ARBA" id="ARBA00022723"/>
    </source>
</evidence>
<dbReference type="GO" id="GO:0070936">
    <property type="term" value="P:protein K48-linked ubiquitination"/>
    <property type="evidence" value="ECO:0007669"/>
    <property type="project" value="TreeGrafter"/>
</dbReference>
<dbReference type="GO" id="GO:0005783">
    <property type="term" value="C:endoplasmic reticulum"/>
    <property type="evidence" value="ECO:0007669"/>
    <property type="project" value="TreeGrafter"/>
</dbReference>
<dbReference type="SUPFAM" id="SSF57850">
    <property type="entry name" value="RING/U-box"/>
    <property type="match status" value="1"/>
</dbReference>
<reference evidence="6" key="1">
    <citation type="submission" date="2025-08" db="UniProtKB">
        <authorList>
            <consortium name="Ensembl"/>
        </authorList>
    </citation>
    <scope>IDENTIFICATION</scope>
</reference>
<keyword evidence="4" id="KW-0472">Membrane</keyword>
<dbReference type="GO" id="GO:0030968">
    <property type="term" value="P:endoplasmic reticulum unfolded protein response"/>
    <property type="evidence" value="ECO:0007669"/>
    <property type="project" value="TreeGrafter"/>
</dbReference>
<feature type="transmembrane region" description="Helical" evidence="4">
    <location>
        <begin position="59"/>
        <end position="77"/>
    </location>
</feature>
<evidence type="ECO:0000256" key="2">
    <source>
        <dbReference type="ARBA" id="ARBA00022771"/>
    </source>
</evidence>
<protein>
    <recommendedName>
        <fullName evidence="8">RING-type domain-containing protein</fullName>
    </recommendedName>
</protein>
<dbReference type="Ensembl" id="ENSCCRT00015078569.1">
    <property type="protein sequence ID" value="ENSCCRP00015076100.1"/>
    <property type="gene ID" value="ENSCCRG00015030774.1"/>
</dbReference>
<accession>A0A8C1X3A2</accession>
<evidence type="ECO:0000313" key="7">
    <source>
        <dbReference type="Proteomes" id="UP000694700"/>
    </source>
</evidence>
<evidence type="ECO:0000256" key="4">
    <source>
        <dbReference type="SAM" id="Phobius"/>
    </source>
</evidence>
<evidence type="ECO:0000256" key="5">
    <source>
        <dbReference type="SAM" id="SignalP"/>
    </source>
</evidence>
<evidence type="ECO:0000256" key="3">
    <source>
        <dbReference type="ARBA" id="ARBA00022833"/>
    </source>
</evidence>
<dbReference type="GO" id="GO:0061630">
    <property type="term" value="F:ubiquitin protein ligase activity"/>
    <property type="evidence" value="ECO:0007669"/>
    <property type="project" value="TreeGrafter"/>
</dbReference>
<keyword evidence="2" id="KW-0863">Zinc-finger</keyword>
<proteinExistence type="predicted"/>
<keyword evidence="5" id="KW-0732">Signal</keyword>